<organism evidence="2 3">
    <name type="scientific">Nocardia alba</name>
    <dbReference type="NCBI Taxonomy" id="225051"/>
    <lineage>
        <taxon>Bacteria</taxon>
        <taxon>Bacillati</taxon>
        <taxon>Actinomycetota</taxon>
        <taxon>Actinomycetes</taxon>
        <taxon>Mycobacteriales</taxon>
        <taxon>Nocardiaceae</taxon>
        <taxon>Nocardia</taxon>
    </lineage>
</organism>
<accession>A0A4R1G5Z7</accession>
<dbReference type="RefSeq" id="WP_067455657.1">
    <property type="nucleotide sequence ID" value="NZ_SMFR01000001.1"/>
</dbReference>
<dbReference type="InterPro" id="IPR051604">
    <property type="entry name" value="Ergot_Alk_Oxidoreductase"/>
</dbReference>
<sequence>MILITGATGTIGSDVIRQLAAEGVAVRAATRDPERGGFPAGVEVVRVHYRDPATFGPAMRGVEAAFLVGIPGPDGTGTDAELVTAAREAGVRRVVKLSAVGTGDPRLGVPGSWHVPGERAVRDSGLEWTILRPNTFASNTFSWIEPLRAGDPVPNLTGEGRQPVVDPRDVAAVAVAALRAPAHVGRTLTLTGPELLTGHEQAAVLAEIIGRPIEVTDIPEDDTRAFMTAAGLSPAFVEGAAVGQSFVRHGHNATITDDIAQALGRPPRAYATWAAGHRAAFAPVVAGGTAGPS</sequence>
<dbReference type="EMBL" id="SMFR01000001">
    <property type="protein sequence ID" value="TCK00899.1"/>
    <property type="molecule type" value="Genomic_DNA"/>
</dbReference>
<dbReference type="InterPro" id="IPR016040">
    <property type="entry name" value="NAD(P)-bd_dom"/>
</dbReference>
<dbReference type="Gene3D" id="3.90.25.10">
    <property type="entry name" value="UDP-galactose 4-epimerase, domain 1"/>
    <property type="match status" value="1"/>
</dbReference>
<protein>
    <submittedName>
        <fullName evidence="2">Uncharacterized protein YbjT (DUF2867 family)</fullName>
    </submittedName>
</protein>
<dbReference type="STRING" id="1210063.GCA_001612665_04878"/>
<evidence type="ECO:0000259" key="1">
    <source>
        <dbReference type="Pfam" id="PF13460"/>
    </source>
</evidence>
<dbReference type="PANTHER" id="PTHR43162:SF1">
    <property type="entry name" value="PRESTALK A DIFFERENTIATION PROTEIN A"/>
    <property type="match status" value="1"/>
</dbReference>
<dbReference type="OrthoDB" id="3510772at2"/>
<dbReference type="SUPFAM" id="SSF51735">
    <property type="entry name" value="NAD(P)-binding Rossmann-fold domains"/>
    <property type="match status" value="1"/>
</dbReference>
<comment type="caution">
    <text evidence="2">The sequence shown here is derived from an EMBL/GenBank/DDBJ whole genome shotgun (WGS) entry which is preliminary data.</text>
</comment>
<dbReference type="PANTHER" id="PTHR43162">
    <property type="match status" value="1"/>
</dbReference>
<dbReference type="Gene3D" id="3.40.50.720">
    <property type="entry name" value="NAD(P)-binding Rossmann-like Domain"/>
    <property type="match status" value="1"/>
</dbReference>
<dbReference type="Pfam" id="PF13460">
    <property type="entry name" value="NAD_binding_10"/>
    <property type="match status" value="1"/>
</dbReference>
<evidence type="ECO:0000313" key="2">
    <source>
        <dbReference type="EMBL" id="TCK00899.1"/>
    </source>
</evidence>
<dbReference type="AlphaFoldDB" id="A0A4R1G5Z7"/>
<evidence type="ECO:0000313" key="3">
    <source>
        <dbReference type="Proteomes" id="UP000294856"/>
    </source>
</evidence>
<name>A0A4R1G5Z7_9NOCA</name>
<dbReference type="Proteomes" id="UP000294856">
    <property type="component" value="Unassembled WGS sequence"/>
</dbReference>
<feature type="domain" description="NAD(P)-binding" evidence="1">
    <location>
        <begin position="6"/>
        <end position="181"/>
    </location>
</feature>
<keyword evidence="3" id="KW-1185">Reference proteome</keyword>
<reference evidence="2 3" key="1">
    <citation type="submission" date="2019-03" db="EMBL/GenBank/DDBJ databases">
        <title>Genomic Encyclopedia of Type Strains, Phase IV (KMG-IV): sequencing the most valuable type-strain genomes for metagenomic binning, comparative biology and taxonomic classification.</title>
        <authorList>
            <person name="Goeker M."/>
        </authorList>
    </citation>
    <scope>NUCLEOTIDE SEQUENCE [LARGE SCALE GENOMIC DNA]</scope>
    <source>
        <strain evidence="2 3">DSM 44684</strain>
    </source>
</reference>
<gene>
    <name evidence="2" type="ORF">DFR71_1913</name>
</gene>
<dbReference type="InterPro" id="IPR036291">
    <property type="entry name" value="NAD(P)-bd_dom_sf"/>
</dbReference>
<proteinExistence type="predicted"/>